<comment type="similarity">
    <text evidence="2">Belongs to the polysaccharide synthase family.</text>
</comment>
<keyword evidence="3" id="KW-1003">Cell membrane</keyword>
<evidence type="ECO:0000256" key="4">
    <source>
        <dbReference type="ARBA" id="ARBA00022692"/>
    </source>
</evidence>
<sequence length="221" mass="24263">MGSKIFKLSFAEGVNALRSGWSISIFTIITSVYTAAGIFILGIFVPSHQVAVYGNADRLARAGLSMFGPINQIIAPRIYSLMHQGFRESIKYIYRISAFYFPVAVLIFFFIILLAKPAITILFGDSYIESVNILRLLGLLFPIIALNTILSSFILIPLGKDNYVTVVYSIASALSLGAMIILIPHVGIVGMAYSVIIPEAFALISLGFQVYKILRRNLAES</sequence>
<keyword evidence="4 7" id="KW-0812">Transmembrane</keyword>
<dbReference type="Pfam" id="PF13440">
    <property type="entry name" value="Polysacc_synt_3"/>
    <property type="match status" value="1"/>
</dbReference>
<gene>
    <name evidence="8" type="ORF">GCM10008956_36350</name>
</gene>
<dbReference type="AlphaFoldDB" id="A0A8H9L7S8"/>
<feature type="transmembrane region" description="Helical" evidence="7">
    <location>
        <begin position="163"/>
        <end position="184"/>
    </location>
</feature>
<comment type="subcellular location">
    <subcellularLocation>
        <location evidence="1">Cell membrane</location>
        <topology evidence="1">Multi-pass membrane protein</topology>
    </subcellularLocation>
</comment>
<dbReference type="Proteomes" id="UP000600547">
    <property type="component" value="Unassembled WGS sequence"/>
</dbReference>
<dbReference type="GO" id="GO:0005886">
    <property type="term" value="C:plasma membrane"/>
    <property type="evidence" value="ECO:0007669"/>
    <property type="project" value="UniProtKB-SubCell"/>
</dbReference>
<feature type="transmembrane region" description="Helical" evidence="7">
    <location>
        <begin position="21"/>
        <end position="47"/>
    </location>
</feature>
<evidence type="ECO:0000256" key="3">
    <source>
        <dbReference type="ARBA" id="ARBA00022475"/>
    </source>
</evidence>
<evidence type="ECO:0000256" key="7">
    <source>
        <dbReference type="SAM" id="Phobius"/>
    </source>
</evidence>
<reference evidence="9" key="1">
    <citation type="journal article" date="2019" name="Int. J. Syst. Evol. Microbiol.">
        <title>The Global Catalogue of Microorganisms (GCM) 10K type strain sequencing project: providing services to taxonomists for standard genome sequencing and annotation.</title>
        <authorList>
            <consortium name="The Broad Institute Genomics Platform"/>
            <consortium name="The Broad Institute Genome Sequencing Center for Infectious Disease"/>
            <person name="Wu L."/>
            <person name="Ma J."/>
        </authorList>
    </citation>
    <scope>NUCLEOTIDE SEQUENCE [LARGE SCALE GENOMIC DNA]</scope>
    <source>
        <strain evidence="9">JCM 31047</strain>
    </source>
</reference>
<feature type="transmembrane region" description="Helical" evidence="7">
    <location>
        <begin position="92"/>
        <end position="113"/>
    </location>
</feature>
<proteinExistence type="inferred from homology"/>
<name>A0A8H9L7S8_9DEIO</name>
<evidence type="ECO:0000313" key="8">
    <source>
        <dbReference type="EMBL" id="GGM57402.1"/>
    </source>
</evidence>
<accession>A0A8H9L7S8</accession>
<dbReference type="PANTHER" id="PTHR30250">
    <property type="entry name" value="PST FAMILY PREDICTED COLANIC ACID TRANSPORTER"/>
    <property type="match status" value="1"/>
</dbReference>
<feature type="transmembrane region" description="Helical" evidence="7">
    <location>
        <begin position="133"/>
        <end position="156"/>
    </location>
</feature>
<feature type="transmembrane region" description="Helical" evidence="7">
    <location>
        <begin position="190"/>
        <end position="211"/>
    </location>
</feature>
<evidence type="ECO:0008006" key="10">
    <source>
        <dbReference type="Google" id="ProtNLM"/>
    </source>
</evidence>
<dbReference type="PANTHER" id="PTHR30250:SF10">
    <property type="entry name" value="LIPOPOLYSACCHARIDE BIOSYNTHESIS PROTEIN WZXC"/>
    <property type="match status" value="1"/>
</dbReference>
<dbReference type="EMBL" id="BMQG01000022">
    <property type="protein sequence ID" value="GGM57402.1"/>
    <property type="molecule type" value="Genomic_DNA"/>
</dbReference>
<keyword evidence="5 7" id="KW-1133">Transmembrane helix</keyword>
<evidence type="ECO:0000313" key="9">
    <source>
        <dbReference type="Proteomes" id="UP000600547"/>
    </source>
</evidence>
<comment type="caution">
    <text evidence="8">The sequence shown here is derived from an EMBL/GenBank/DDBJ whole genome shotgun (WGS) entry which is preliminary data.</text>
</comment>
<organism evidence="8 9">
    <name type="scientific">Deinococcus arenae</name>
    <dbReference type="NCBI Taxonomy" id="1452751"/>
    <lineage>
        <taxon>Bacteria</taxon>
        <taxon>Thermotogati</taxon>
        <taxon>Deinococcota</taxon>
        <taxon>Deinococci</taxon>
        <taxon>Deinococcales</taxon>
        <taxon>Deinococcaceae</taxon>
        <taxon>Deinococcus</taxon>
    </lineage>
</organism>
<evidence type="ECO:0000256" key="2">
    <source>
        <dbReference type="ARBA" id="ARBA00007430"/>
    </source>
</evidence>
<protein>
    <recommendedName>
        <fullName evidence="10">Polysaccharide biosynthesis protein C-terminal domain-containing protein</fullName>
    </recommendedName>
</protein>
<keyword evidence="9" id="KW-1185">Reference proteome</keyword>
<keyword evidence="6 7" id="KW-0472">Membrane</keyword>
<dbReference type="InterPro" id="IPR050833">
    <property type="entry name" value="Poly_Biosynth_Transport"/>
</dbReference>
<evidence type="ECO:0000256" key="1">
    <source>
        <dbReference type="ARBA" id="ARBA00004651"/>
    </source>
</evidence>
<evidence type="ECO:0000256" key="6">
    <source>
        <dbReference type="ARBA" id="ARBA00023136"/>
    </source>
</evidence>
<evidence type="ECO:0000256" key="5">
    <source>
        <dbReference type="ARBA" id="ARBA00022989"/>
    </source>
</evidence>